<evidence type="ECO:0000256" key="2">
    <source>
        <dbReference type="ARBA" id="ARBA00024764"/>
    </source>
</evidence>
<dbReference type="EMBL" id="MZGX01000028">
    <property type="protein sequence ID" value="OPX42536.1"/>
    <property type="molecule type" value="Genomic_DNA"/>
</dbReference>
<dbReference type="HAMAP" id="MF_00245">
    <property type="entry name" value="UPF0122"/>
    <property type="match status" value="1"/>
</dbReference>
<keyword evidence="5" id="KW-1185">Reference proteome</keyword>
<dbReference type="Gene3D" id="1.10.10.10">
    <property type="entry name" value="Winged helix-like DNA-binding domain superfamily/Winged helix DNA-binding domain"/>
    <property type="match status" value="1"/>
</dbReference>
<evidence type="ECO:0000256" key="3">
    <source>
        <dbReference type="HAMAP-Rule" id="MF_00245"/>
    </source>
</evidence>
<sequence length="118" mass="13870">MDKVYETSLLLDFYGLLLTQRQYEILDLHYNNDFTLSEIAEQLNISRQGVYDNEKRGRALLNEYEEKLGLLSKFAQQRKKAEQVWHLVENIGTSGLDQHNREIVEQVKRELAELVNSI</sequence>
<dbReference type="STRING" id="48256.CLHUN_36610"/>
<organism evidence="4 5">
    <name type="scientific">Ruminiclostridium hungatei</name>
    <name type="common">Clostridium hungatei</name>
    <dbReference type="NCBI Taxonomy" id="48256"/>
    <lineage>
        <taxon>Bacteria</taxon>
        <taxon>Bacillati</taxon>
        <taxon>Bacillota</taxon>
        <taxon>Clostridia</taxon>
        <taxon>Eubacteriales</taxon>
        <taxon>Oscillospiraceae</taxon>
        <taxon>Ruminiclostridium</taxon>
    </lineage>
</organism>
<gene>
    <name evidence="4" type="ORF">CLHUN_36610</name>
</gene>
<dbReference type="OrthoDB" id="6392at2"/>
<dbReference type="PANTHER" id="PTHR40083">
    <property type="entry name" value="UPF0122 PROTEIN CBO2450/CLC_2298"/>
    <property type="match status" value="1"/>
</dbReference>
<dbReference type="RefSeq" id="WP_080066065.1">
    <property type="nucleotide sequence ID" value="NZ_MZGX01000028.1"/>
</dbReference>
<dbReference type="AlphaFoldDB" id="A0A1V4SGA8"/>
<dbReference type="SUPFAM" id="SSF88659">
    <property type="entry name" value="Sigma3 and sigma4 domains of RNA polymerase sigma factors"/>
    <property type="match status" value="1"/>
</dbReference>
<keyword evidence="4" id="KW-0238">DNA-binding</keyword>
<dbReference type="Pfam" id="PF04297">
    <property type="entry name" value="UPF0122"/>
    <property type="match status" value="1"/>
</dbReference>
<evidence type="ECO:0000313" key="4">
    <source>
        <dbReference type="EMBL" id="OPX42536.1"/>
    </source>
</evidence>
<name>A0A1V4SGA8_RUMHU</name>
<evidence type="ECO:0000313" key="5">
    <source>
        <dbReference type="Proteomes" id="UP000191554"/>
    </source>
</evidence>
<comment type="caution">
    <text evidence="4">The sequence shown here is derived from an EMBL/GenBank/DDBJ whole genome shotgun (WGS) entry which is preliminary data.</text>
</comment>
<evidence type="ECO:0000256" key="1">
    <source>
        <dbReference type="ARBA" id="ARBA00008720"/>
    </source>
</evidence>
<comment type="similarity">
    <text evidence="1 3">Belongs to the UPF0122 family.</text>
</comment>
<dbReference type="Proteomes" id="UP000191554">
    <property type="component" value="Unassembled WGS sequence"/>
</dbReference>
<dbReference type="GO" id="GO:0003677">
    <property type="term" value="F:DNA binding"/>
    <property type="evidence" value="ECO:0007669"/>
    <property type="project" value="UniProtKB-KW"/>
</dbReference>
<dbReference type="NCBIfam" id="NF045758">
    <property type="entry name" value="YlxM"/>
    <property type="match status" value="1"/>
</dbReference>
<dbReference type="InterPro" id="IPR013324">
    <property type="entry name" value="RNA_pol_sigma_r3/r4-like"/>
</dbReference>
<protein>
    <recommendedName>
        <fullName evidence="3">UPF0122 protein CLHUN_36610</fullName>
    </recommendedName>
</protein>
<dbReference type="InterPro" id="IPR007394">
    <property type="entry name" value="UPF0122"/>
</dbReference>
<dbReference type="InterPro" id="IPR036388">
    <property type="entry name" value="WH-like_DNA-bd_sf"/>
</dbReference>
<comment type="function">
    <text evidence="2 3">Might take part in the signal recognition particle (SRP) pathway. This is inferred from the conservation of its genetic proximity to ftsY/ffh. May be a regulatory protein.</text>
</comment>
<proteinExistence type="inferred from homology"/>
<accession>A0A1V4SGA8</accession>
<dbReference type="InterPro" id="IPR054831">
    <property type="entry name" value="UPF0122_fam_protein"/>
</dbReference>
<reference evidence="4 5" key="1">
    <citation type="submission" date="2017-03" db="EMBL/GenBank/DDBJ databases">
        <title>Genome sequence of Clostridium hungatei DSM 14427.</title>
        <authorList>
            <person name="Poehlein A."/>
            <person name="Daniel R."/>
        </authorList>
    </citation>
    <scope>NUCLEOTIDE SEQUENCE [LARGE SCALE GENOMIC DNA]</scope>
    <source>
        <strain evidence="4 5">DSM 14427</strain>
    </source>
</reference>
<dbReference type="PANTHER" id="PTHR40083:SF1">
    <property type="entry name" value="UPF0122 PROTEIN YLXM"/>
    <property type="match status" value="1"/>
</dbReference>